<comment type="caution">
    <text evidence="1">The sequence shown here is derived from an EMBL/GenBank/DDBJ whole genome shotgun (WGS) entry which is preliminary data.</text>
</comment>
<dbReference type="AlphaFoldDB" id="A0A364Y0S9"/>
<organism evidence="1 2">
    <name type="scientific">Pseudochryseolinea flava</name>
    <dbReference type="NCBI Taxonomy" id="2059302"/>
    <lineage>
        <taxon>Bacteria</taxon>
        <taxon>Pseudomonadati</taxon>
        <taxon>Bacteroidota</taxon>
        <taxon>Cytophagia</taxon>
        <taxon>Cytophagales</taxon>
        <taxon>Fulvivirgaceae</taxon>
        <taxon>Pseudochryseolinea</taxon>
    </lineage>
</organism>
<dbReference type="Proteomes" id="UP000251889">
    <property type="component" value="Unassembled WGS sequence"/>
</dbReference>
<dbReference type="EMBL" id="QMFY01000007">
    <property type="protein sequence ID" value="RAW00275.1"/>
    <property type="molecule type" value="Genomic_DNA"/>
</dbReference>
<evidence type="ECO:0000313" key="1">
    <source>
        <dbReference type="EMBL" id="RAW00275.1"/>
    </source>
</evidence>
<dbReference type="RefSeq" id="WP_112747617.1">
    <property type="nucleotide sequence ID" value="NZ_QMFY01000007.1"/>
</dbReference>
<evidence type="ECO:0000313" key="2">
    <source>
        <dbReference type="Proteomes" id="UP000251889"/>
    </source>
</evidence>
<reference evidence="1 2" key="1">
    <citation type="submission" date="2018-06" db="EMBL/GenBank/DDBJ databases">
        <title>Chryseolinea flavus sp. nov., a member of the phylum Bacteroidetes isolated from soil.</title>
        <authorList>
            <person name="Li Y."/>
            <person name="Wang J."/>
        </authorList>
    </citation>
    <scope>NUCLEOTIDE SEQUENCE [LARGE SCALE GENOMIC DNA]</scope>
    <source>
        <strain evidence="1 2">SDU1-6</strain>
    </source>
</reference>
<sequence length="193" mass="22169">MARLTIVLIFLSYHTSAQNTLRESTKWTDTTYTSVNLQAIPFGERIIHYDYGKVASIYLSYDNVQDVCKKWTKMGWGHRYKDLLKTVKSMATKSDTIKVYECSKELDYVTAELLSSGSGQVYDKFHGQSVSLIAHRLERYGSQAHRFYYLPDGRAFFAVCELTAILDPDPIQALQKNYHEYIGLGDRLQEIGK</sequence>
<keyword evidence="2" id="KW-1185">Reference proteome</keyword>
<proteinExistence type="predicted"/>
<accession>A0A364Y0S9</accession>
<name>A0A364Y0S9_9BACT</name>
<gene>
    <name evidence="1" type="ORF">DQQ10_14550</name>
</gene>
<protein>
    <submittedName>
        <fullName evidence="1">Uncharacterized protein</fullName>
    </submittedName>
</protein>